<evidence type="ECO:0000313" key="1">
    <source>
        <dbReference type="EMBL" id="KKN78972.1"/>
    </source>
</evidence>
<organism evidence="1">
    <name type="scientific">marine sediment metagenome</name>
    <dbReference type="NCBI Taxonomy" id="412755"/>
    <lineage>
        <taxon>unclassified sequences</taxon>
        <taxon>metagenomes</taxon>
        <taxon>ecological metagenomes</taxon>
    </lineage>
</organism>
<gene>
    <name evidence="1" type="ORF">LCGC14_0344480</name>
</gene>
<protein>
    <submittedName>
        <fullName evidence="1">Uncharacterized protein</fullName>
    </submittedName>
</protein>
<dbReference type="AlphaFoldDB" id="A0A0F9TVI5"/>
<proteinExistence type="predicted"/>
<sequence length="64" mass="7311">MSRATEDLSLRIFQLEDTTTVQATYWNGETTTVERLPLKKIVLAILEHLELGVDGKPNLLKRFP</sequence>
<comment type="caution">
    <text evidence="1">The sequence shown here is derived from an EMBL/GenBank/DDBJ whole genome shotgun (WGS) entry which is preliminary data.</text>
</comment>
<accession>A0A0F9TVI5</accession>
<reference evidence="1" key="1">
    <citation type="journal article" date="2015" name="Nature">
        <title>Complex archaea that bridge the gap between prokaryotes and eukaryotes.</title>
        <authorList>
            <person name="Spang A."/>
            <person name="Saw J.H."/>
            <person name="Jorgensen S.L."/>
            <person name="Zaremba-Niedzwiedzka K."/>
            <person name="Martijn J."/>
            <person name="Lind A.E."/>
            <person name="van Eijk R."/>
            <person name="Schleper C."/>
            <person name="Guy L."/>
            <person name="Ettema T.J."/>
        </authorList>
    </citation>
    <scope>NUCLEOTIDE SEQUENCE</scope>
</reference>
<dbReference type="EMBL" id="LAZR01000254">
    <property type="protein sequence ID" value="KKN78972.1"/>
    <property type="molecule type" value="Genomic_DNA"/>
</dbReference>
<name>A0A0F9TVI5_9ZZZZ</name>